<dbReference type="RefSeq" id="WP_129069513.1">
    <property type="nucleotide sequence ID" value="NZ_RDFA01000004.1"/>
</dbReference>
<feature type="compositionally biased region" description="Low complexity" evidence="1">
    <location>
        <begin position="22"/>
        <end position="35"/>
    </location>
</feature>
<organism evidence="2 3">
    <name type="scientific">Halorientalis pallida</name>
    <dbReference type="NCBI Taxonomy" id="2479928"/>
    <lineage>
        <taxon>Archaea</taxon>
        <taxon>Methanobacteriati</taxon>
        <taxon>Methanobacteriota</taxon>
        <taxon>Stenosarchaea group</taxon>
        <taxon>Halobacteria</taxon>
        <taxon>Halobacteriales</taxon>
        <taxon>Haloarculaceae</taxon>
        <taxon>Halorientalis</taxon>
    </lineage>
</organism>
<dbReference type="OrthoDB" id="233888at2157"/>
<evidence type="ECO:0000313" key="2">
    <source>
        <dbReference type="EMBL" id="RXK48676.1"/>
    </source>
</evidence>
<proteinExistence type="predicted"/>
<evidence type="ECO:0000313" key="3">
    <source>
        <dbReference type="Proteomes" id="UP000289691"/>
    </source>
</evidence>
<feature type="compositionally biased region" description="Polar residues" evidence="1">
    <location>
        <begin position="44"/>
        <end position="59"/>
    </location>
</feature>
<accession>A0A498KZQ2</accession>
<dbReference type="AlphaFoldDB" id="A0A498KZQ2"/>
<sequence length="177" mass="18864">MDRRQFISSVSALISIPAAGCSSNSSTDSPNSGTTENTEDPEMTTGSSEVSTGIKSQTPAPDANGLIDDTIELPEGENLHADFSVSSPAIIEYDFTVENNIEIDLFVLSLGDFQQYQSGQSFSTIQTVDGSEATGDVEVPRGNYYVVIDHSDRGPISPPGQFEQVSATIDVTISYIN</sequence>
<evidence type="ECO:0000256" key="1">
    <source>
        <dbReference type="SAM" id="MobiDB-lite"/>
    </source>
</evidence>
<dbReference type="EMBL" id="RDFA01000004">
    <property type="protein sequence ID" value="RXK48676.1"/>
    <property type="molecule type" value="Genomic_DNA"/>
</dbReference>
<reference evidence="2 3" key="1">
    <citation type="submission" date="2019-01" db="EMBL/GenBank/DDBJ databases">
        <title>Halorientalis sp. F13-25 a new haloarchaeum isolated from hypersaline water.</title>
        <authorList>
            <person name="Ana D.-V."/>
            <person name="Cristina S.-P."/>
            <person name="Antonio V."/>
        </authorList>
    </citation>
    <scope>NUCLEOTIDE SEQUENCE [LARGE SCALE GENOMIC DNA]</scope>
    <source>
        <strain evidence="2 3">F13-25</strain>
    </source>
</reference>
<gene>
    <name evidence="2" type="ORF">EAF64_13470</name>
</gene>
<feature type="region of interest" description="Disordered" evidence="1">
    <location>
        <begin position="19"/>
        <end position="68"/>
    </location>
</feature>
<keyword evidence="3" id="KW-1185">Reference proteome</keyword>
<name>A0A498KZQ2_9EURY</name>
<comment type="caution">
    <text evidence="2">The sequence shown here is derived from an EMBL/GenBank/DDBJ whole genome shotgun (WGS) entry which is preliminary data.</text>
</comment>
<protein>
    <submittedName>
        <fullName evidence="2">Uncharacterized protein</fullName>
    </submittedName>
</protein>
<dbReference type="Proteomes" id="UP000289691">
    <property type="component" value="Unassembled WGS sequence"/>
</dbReference>